<dbReference type="EMBL" id="ATJV01000057">
    <property type="protein sequence ID" value="EPZ15458.1"/>
    <property type="molecule type" value="Genomic_DNA"/>
</dbReference>
<protein>
    <submittedName>
        <fullName evidence="2">Uncharacterized protein</fullName>
    </submittedName>
</protein>
<dbReference type="PATRIC" id="fig|1348657.5.peg.2095"/>
<reference evidence="2 3" key="1">
    <citation type="submission" date="2013-06" db="EMBL/GenBank/DDBJ databases">
        <title>Draft genome sequence of Thauera terpenica.</title>
        <authorList>
            <person name="Liu B."/>
            <person name="Frostegard A.H."/>
            <person name="Shapleigh J.P."/>
        </authorList>
    </citation>
    <scope>NUCLEOTIDE SEQUENCE [LARGE SCALE GENOMIC DNA]</scope>
    <source>
        <strain evidence="2 3">58Eu</strain>
    </source>
</reference>
<evidence type="ECO:0000256" key="1">
    <source>
        <dbReference type="SAM" id="MobiDB-lite"/>
    </source>
</evidence>
<dbReference type="AlphaFoldDB" id="T0AY13"/>
<gene>
    <name evidence="2" type="ORF">M622_16120</name>
</gene>
<proteinExistence type="predicted"/>
<name>T0AY13_9RHOO</name>
<evidence type="ECO:0000313" key="3">
    <source>
        <dbReference type="Proteomes" id="UP000015455"/>
    </source>
</evidence>
<evidence type="ECO:0000313" key="2">
    <source>
        <dbReference type="EMBL" id="EPZ15458.1"/>
    </source>
</evidence>
<feature type="region of interest" description="Disordered" evidence="1">
    <location>
        <begin position="229"/>
        <end position="264"/>
    </location>
</feature>
<dbReference type="RefSeq" id="WP_021249516.1">
    <property type="nucleotide sequence ID" value="NZ_ATJV01000057.1"/>
</dbReference>
<sequence length="264" mass="29587">MLQQLQTRNQQYQRAIDALVAARRVVNGWDPKPEPELIWSVRREVLVAMDDQDVLARFDRDHAQDLAAEQAARHAATQQALEAPARVKALEQCIKDLAAEMAGDVDESFIHKEMKRLFEPSAQRMLTAAQAFVQAWREMRTVESSLKSAFRLTHYSVQGDRRSGYEMSLIGKANDGDLLPNLIEGVAYDDLVDLNRQFRRGDDVLSRQINQQLTEAGISAGTLRVYHPGAASDDRPIYAPDPNPPRKRPPESPFGGATVVTIQT</sequence>
<keyword evidence="3" id="KW-1185">Reference proteome</keyword>
<comment type="caution">
    <text evidence="2">The sequence shown here is derived from an EMBL/GenBank/DDBJ whole genome shotgun (WGS) entry which is preliminary data.</text>
</comment>
<dbReference type="eggNOG" id="ENOG5033QZF">
    <property type="taxonomic scope" value="Bacteria"/>
</dbReference>
<dbReference type="Proteomes" id="UP000015455">
    <property type="component" value="Unassembled WGS sequence"/>
</dbReference>
<accession>T0AY13</accession>
<organism evidence="2 3">
    <name type="scientific">Thauera terpenica 58Eu</name>
    <dbReference type="NCBI Taxonomy" id="1348657"/>
    <lineage>
        <taxon>Bacteria</taxon>
        <taxon>Pseudomonadati</taxon>
        <taxon>Pseudomonadota</taxon>
        <taxon>Betaproteobacteria</taxon>
        <taxon>Rhodocyclales</taxon>
        <taxon>Zoogloeaceae</taxon>
        <taxon>Thauera</taxon>
    </lineage>
</organism>